<dbReference type="AlphaFoldDB" id="A0A1L9AWW7"/>
<evidence type="ECO:0000313" key="1">
    <source>
        <dbReference type="EMBL" id="OJH34511.1"/>
    </source>
</evidence>
<organism evidence="1 2">
    <name type="scientific">Cystobacter ferrugineus</name>
    <dbReference type="NCBI Taxonomy" id="83449"/>
    <lineage>
        <taxon>Bacteria</taxon>
        <taxon>Pseudomonadati</taxon>
        <taxon>Myxococcota</taxon>
        <taxon>Myxococcia</taxon>
        <taxon>Myxococcales</taxon>
        <taxon>Cystobacterineae</taxon>
        <taxon>Archangiaceae</taxon>
        <taxon>Cystobacter</taxon>
    </lineage>
</organism>
<keyword evidence="2" id="KW-1185">Reference proteome</keyword>
<reference evidence="1 2" key="2">
    <citation type="submission" date="2016-12" db="EMBL/GenBank/DDBJ databases">
        <title>Draft Genome Sequence of Cystobacter ferrugineus Strain Cbfe23.</title>
        <authorList>
            <person name="Akbar S."/>
            <person name="Dowd S.E."/>
            <person name="Stevens D.C."/>
        </authorList>
    </citation>
    <scope>NUCLEOTIDE SEQUENCE [LARGE SCALE GENOMIC DNA]</scope>
    <source>
        <strain evidence="1 2">Cbfe23</strain>
    </source>
</reference>
<name>A0A1L9AWW7_9BACT</name>
<accession>A0A1L9AWW7</accession>
<dbReference type="STRING" id="83449.BON30_42635"/>
<evidence type="ECO:0000313" key="2">
    <source>
        <dbReference type="Proteomes" id="UP000182229"/>
    </source>
</evidence>
<dbReference type="OrthoDB" id="9809850at2"/>
<dbReference type="Proteomes" id="UP000182229">
    <property type="component" value="Unassembled WGS sequence"/>
</dbReference>
<dbReference type="EMBL" id="MPIN01000018">
    <property type="protein sequence ID" value="OJH34511.1"/>
    <property type="molecule type" value="Genomic_DNA"/>
</dbReference>
<protein>
    <recommendedName>
        <fullName evidence="3">LysM domain-containing protein</fullName>
    </recommendedName>
</protein>
<proteinExistence type="predicted"/>
<comment type="caution">
    <text evidence="1">The sequence shown here is derived from an EMBL/GenBank/DDBJ whole genome shotgun (WGS) entry which is preliminary data.</text>
</comment>
<evidence type="ECO:0008006" key="3">
    <source>
        <dbReference type="Google" id="ProtNLM"/>
    </source>
</evidence>
<gene>
    <name evidence="1" type="ORF">BON30_42635</name>
</gene>
<reference evidence="2" key="1">
    <citation type="submission" date="2016-11" db="EMBL/GenBank/DDBJ databases">
        <authorList>
            <person name="Shukria A."/>
            <person name="Stevens D.C."/>
        </authorList>
    </citation>
    <scope>NUCLEOTIDE SEQUENCE [LARGE SCALE GENOMIC DNA]</scope>
    <source>
        <strain evidence="2">Cbfe23</strain>
    </source>
</reference>
<dbReference type="RefSeq" id="WP_071904342.1">
    <property type="nucleotide sequence ID" value="NZ_MPIN01000018.1"/>
</dbReference>
<sequence>MIDKSSRYAGTGTYAAVDASEESVEGLELRSIPQVHGVFFHTVREGERLDHLSQRYFRDPRRFWKICDASDELDPFEVLVPGHPVLIPPNK</sequence>